<dbReference type="PANTHER" id="PTHR47186">
    <property type="entry name" value="LEUCINE-RICH REPEAT-CONTAINING PROTEIN 57"/>
    <property type="match status" value="1"/>
</dbReference>
<keyword evidence="1" id="KW-0677">Repeat</keyword>
<evidence type="ECO:0000256" key="2">
    <source>
        <dbReference type="ARBA" id="ARBA00022821"/>
    </source>
</evidence>
<evidence type="ECO:0000313" key="6">
    <source>
        <dbReference type="Proteomes" id="UP001280121"/>
    </source>
</evidence>
<keyword evidence="2" id="KW-0611">Plant defense</keyword>
<feature type="domain" description="Disease resistance protein winged helix" evidence="3">
    <location>
        <begin position="1"/>
        <end position="65"/>
    </location>
</feature>
<dbReference type="InterPro" id="IPR032675">
    <property type="entry name" value="LRR_dom_sf"/>
</dbReference>
<evidence type="ECO:0000313" key="5">
    <source>
        <dbReference type="EMBL" id="KAK2654702.1"/>
    </source>
</evidence>
<dbReference type="Proteomes" id="UP001280121">
    <property type="component" value="Unassembled WGS sequence"/>
</dbReference>
<gene>
    <name evidence="5" type="ORF">Ddye_014558</name>
</gene>
<proteinExistence type="predicted"/>
<dbReference type="SUPFAM" id="SSF52058">
    <property type="entry name" value="L domain-like"/>
    <property type="match status" value="1"/>
</dbReference>
<name>A0AAE0CKN9_9ROSI</name>
<organism evidence="5 6">
    <name type="scientific">Dipteronia dyeriana</name>
    <dbReference type="NCBI Taxonomy" id="168575"/>
    <lineage>
        <taxon>Eukaryota</taxon>
        <taxon>Viridiplantae</taxon>
        <taxon>Streptophyta</taxon>
        <taxon>Embryophyta</taxon>
        <taxon>Tracheophyta</taxon>
        <taxon>Spermatophyta</taxon>
        <taxon>Magnoliopsida</taxon>
        <taxon>eudicotyledons</taxon>
        <taxon>Gunneridae</taxon>
        <taxon>Pentapetalae</taxon>
        <taxon>rosids</taxon>
        <taxon>malvids</taxon>
        <taxon>Sapindales</taxon>
        <taxon>Sapindaceae</taxon>
        <taxon>Hippocastanoideae</taxon>
        <taxon>Acereae</taxon>
        <taxon>Dipteronia</taxon>
    </lineage>
</organism>
<dbReference type="Gene3D" id="3.80.10.10">
    <property type="entry name" value="Ribonuclease Inhibitor"/>
    <property type="match status" value="1"/>
</dbReference>
<evidence type="ECO:0000259" key="3">
    <source>
        <dbReference type="Pfam" id="PF23559"/>
    </source>
</evidence>
<dbReference type="Gene3D" id="1.10.10.10">
    <property type="entry name" value="Winged helix-like DNA-binding domain superfamily/Winged helix DNA-binding domain"/>
    <property type="match status" value="1"/>
</dbReference>
<comment type="caution">
    <text evidence="5">The sequence shown here is derived from an EMBL/GenBank/DDBJ whole genome shotgun (WGS) entry which is preliminary data.</text>
</comment>
<evidence type="ECO:0000259" key="4">
    <source>
        <dbReference type="Pfam" id="PF25019"/>
    </source>
</evidence>
<dbReference type="PANTHER" id="PTHR47186:SF30">
    <property type="entry name" value="EF-HAND DOMAIN-CONTAINING PROTEIN"/>
    <property type="match status" value="1"/>
</dbReference>
<sequence length="628" mass="72185">MEKKELIKLWMAQGYLGLEQNKEMEIIGEECFENLVMHSFFQDFQKDSDGNVRACKMHDIVHDFAQFLIKRECFILEINSLEEPSPNSYEKVCHLMLILGNKDASFAANICSVQQLCSLLVAFNSASVCNVLPKLFEQLTCLRALNISITGRYITSIKEIPGEIQKLIHLRYLNMSKLENLTELPELCDLYNLQILDISYRAKLKKLPQGMGKLINLSYLMNDVTEELCYMPKGIERLTCLHTLSKLVLGSRLHGSEACTLECLKNLYRLKGSLELTELEIATNEAEAKQAELSKKENLIRLSLSFGGDIVFVNNEEFPVNDEELIFIYNELLKHDEVILEALEPSPNLENLSLSWYRGNIFPNWMVSLSQLKKLHLDQCMKYQRYRVEKGRDWPRISHIPDIKFDSIAVKLEGDRRRCYPYTSGLLKHQLNFTYVILQRSMPSEILLIMMSKRWLGWTFEKGIETPNEVNCQLECSGQFAKYGYNVATRKYEDLVVADIIDPPNMPRFDIKEPEHVPVDNSELGMASDYGSEHVIYTTPSVYSGTVKRDALGQASNIVLTKDTRIIVDDGMAAHRAKRTGGKGCQRLVVRFCLEHIASYQILWLLNLNLWLLEIARITEVILCNNEY</sequence>
<protein>
    <submittedName>
        <fullName evidence="5">Uncharacterized protein</fullName>
    </submittedName>
</protein>
<keyword evidence="6" id="KW-1185">Reference proteome</keyword>
<reference evidence="5" key="1">
    <citation type="journal article" date="2023" name="Plant J.">
        <title>Genome sequences and population genomics provide insights into the demographic history, inbreeding, and mutation load of two 'living fossil' tree species of Dipteronia.</title>
        <authorList>
            <person name="Feng Y."/>
            <person name="Comes H.P."/>
            <person name="Chen J."/>
            <person name="Zhu S."/>
            <person name="Lu R."/>
            <person name="Zhang X."/>
            <person name="Li P."/>
            <person name="Qiu J."/>
            <person name="Olsen K.M."/>
            <person name="Qiu Y."/>
        </authorList>
    </citation>
    <scope>NUCLEOTIDE SEQUENCE</scope>
    <source>
        <strain evidence="5">KIB01</strain>
    </source>
</reference>
<accession>A0AAE0CKN9</accession>
<dbReference type="InterPro" id="IPR056789">
    <property type="entry name" value="LRR_R13L1-DRL21"/>
</dbReference>
<dbReference type="GO" id="GO:0006952">
    <property type="term" value="P:defense response"/>
    <property type="evidence" value="ECO:0007669"/>
    <property type="project" value="UniProtKB-KW"/>
</dbReference>
<dbReference type="InterPro" id="IPR036388">
    <property type="entry name" value="WH-like_DNA-bd_sf"/>
</dbReference>
<dbReference type="InterPro" id="IPR058922">
    <property type="entry name" value="WHD_DRP"/>
</dbReference>
<dbReference type="AlphaFoldDB" id="A0AAE0CKN9"/>
<feature type="domain" description="R13L1/DRL21-like LRR repeat region" evidence="4">
    <location>
        <begin position="261"/>
        <end position="385"/>
    </location>
</feature>
<dbReference type="Pfam" id="PF23559">
    <property type="entry name" value="WHD_DRP"/>
    <property type="match status" value="1"/>
</dbReference>
<evidence type="ECO:0000256" key="1">
    <source>
        <dbReference type="ARBA" id="ARBA00022737"/>
    </source>
</evidence>
<dbReference type="EMBL" id="JANJYI010000004">
    <property type="protein sequence ID" value="KAK2654702.1"/>
    <property type="molecule type" value="Genomic_DNA"/>
</dbReference>
<dbReference type="Pfam" id="PF25019">
    <property type="entry name" value="LRR_R13L1-DRL21"/>
    <property type="match status" value="1"/>
</dbReference>